<evidence type="ECO:0000313" key="4">
    <source>
        <dbReference type="EMBL" id="HJA85371.1"/>
    </source>
</evidence>
<keyword evidence="2" id="KW-1133">Transmembrane helix</keyword>
<gene>
    <name evidence="4" type="ORF">H9950_04110</name>
</gene>
<dbReference type="AlphaFoldDB" id="A0A9D2HVH0"/>
<dbReference type="EMBL" id="DWZI01000023">
    <property type="protein sequence ID" value="HJA85371.1"/>
    <property type="molecule type" value="Genomic_DNA"/>
</dbReference>
<dbReference type="SMART" id="SM00062">
    <property type="entry name" value="PBPb"/>
    <property type="match status" value="1"/>
</dbReference>
<dbReference type="Pfam" id="PF00497">
    <property type="entry name" value="SBP_bac_3"/>
    <property type="match status" value="1"/>
</dbReference>
<reference evidence="4" key="1">
    <citation type="journal article" date="2021" name="PeerJ">
        <title>Extensive microbial diversity within the chicken gut microbiome revealed by metagenomics and culture.</title>
        <authorList>
            <person name="Gilroy R."/>
            <person name="Ravi A."/>
            <person name="Getino M."/>
            <person name="Pursley I."/>
            <person name="Horton D.L."/>
            <person name="Alikhan N.F."/>
            <person name="Baker D."/>
            <person name="Gharbi K."/>
            <person name="Hall N."/>
            <person name="Watson M."/>
            <person name="Adriaenssens E.M."/>
            <person name="Foster-Nyarko E."/>
            <person name="Jarju S."/>
            <person name="Secka A."/>
            <person name="Antonio M."/>
            <person name="Oren A."/>
            <person name="Chaudhuri R.R."/>
            <person name="La Ragione R."/>
            <person name="Hildebrand F."/>
            <person name="Pallen M.J."/>
        </authorList>
    </citation>
    <scope>NUCLEOTIDE SEQUENCE</scope>
    <source>
        <strain evidence="4">ChiHjej12B11-9795</strain>
    </source>
</reference>
<evidence type="ECO:0000256" key="2">
    <source>
        <dbReference type="SAM" id="Phobius"/>
    </source>
</evidence>
<dbReference type="CDD" id="cd01009">
    <property type="entry name" value="PBP2_YfhD_N"/>
    <property type="match status" value="1"/>
</dbReference>
<dbReference type="PANTHER" id="PTHR35936">
    <property type="entry name" value="MEMBRANE-BOUND LYTIC MUREIN TRANSGLYCOSYLASE F"/>
    <property type="match status" value="1"/>
</dbReference>
<evidence type="ECO:0000259" key="3">
    <source>
        <dbReference type="SMART" id="SM00062"/>
    </source>
</evidence>
<dbReference type="InterPro" id="IPR001638">
    <property type="entry name" value="Solute-binding_3/MltF_N"/>
</dbReference>
<sequence length="280" mass="31914">MKTYLKKHQSWVYAGISVIGLFVLLIATFTFRQPGERSKNRTRDYAEIVASDTIRATTEYNSISYFVEGDTMAGFNYELLQAFSRDHHLKADIHPQMAFDKCLEGLAQGRYDIIANGILGTSELKDSLLLTVPIALSRQVLVQRKPVSEQDTMYIESLLDLGGKTVHVVKDSPCILRIRNIEDEIGDTIYIKEIEKYGAEQLISLVAYGDIDYAVCEENIAEIVADSIPQIDISTAISFTQFYCWAVSKNSPVLLDTLNTWIEQFKKGKEYKKIYRKYYK</sequence>
<accession>A0A9D2HVH0</accession>
<evidence type="ECO:0000313" key="5">
    <source>
        <dbReference type="Proteomes" id="UP000823862"/>
    </source>
</evidence>
<keyword evidence="2" id="KW-0472">Membrane</keyword>
<dbReference type="Proteomes" id="UP000823862">
    <property type="component" value="Unassembled WGS sequence"/>
</dbReference>
<keyword evidence="1" id="KW-0732">Signal</keyword>
<organism evidence="4 5">
    <name type="scientific">Candidatus Bacteroides avicola</name>
    <dbReference type="NCBI Taxonomy" id="2838468"/>
    <lineage>
        <taxon>Bacteria</taxon>
        <taxon>Pseudomonadati</taxon>
        <taxon>Bacteroidota</taxon>
        <taxon>Bacteroidia</taxon>
        <taxon>Bacteroidales</taxon>
        <taxon>Bacteroidaceae</taxon>
        <taxon>Bacteroides</taxon>
    </lineage>
</organism>
<dbReference type="SUPFAM" id="SSF53850">
    <property type="entry name" value="Periplasmic binding protein-like II"/>
    <property type="match status" value="1"/>
</dbReference>
<proteinExistence type="predicted"/>
<protein>
    <submittedName>
        <fullName evidence="4">Transporter substrate-binding domain-containing protein</fullName>
    </submittedName>
</protein>
<feature type="transmembrane region" description="Helical" evidence="2">
    <location>
        <begin position="12"/>
        <end position="31"/>
    </location>
</feature>
<dbReference type="Gene3D" id="3.40.190.10">
    <property type="entry name" value="Periplasmic binding protein-like II"/>
    <property type="match status" value="2"/>
</dbReference>
<feature type="domain" description="Solute-binding protein family 3/N-terminal" evidence="3">
    <location>
        <begin position="53"/>
        <end position="280"/>
    </location>
</feature>
<comment type="caution">
    <text evidence="4">The sequence shown here is derived from an EMBL/GenBank/DDBJ whole genome shotgun (WGS) entry which is preliminary data.</text>
</comment>
<dbReference type="PANTHER" id="PTHR35936:SF19">
    <property type="entry name" value="AMINO-ACID-BINDING PROTEIN YXEM-RELATED"/>
    <property type="match status" value="1"/>
</dbReference>
<reference evidence="4" key="2">
    <citation type="submission" date="2021-04" db="EMBL/GenBank/DDBJ databases">
        <authorList>
            <person name="Gilroy R."/>
        </authorList>
    </citation>
    <scope>NUCLEOTIDE SEQUENCE</scope>
    <source>
        <strain evidence="4">ChiHjej12B11-9795</strain>
    </source>
</reference>
<keyword evidence="2" id="KW-0812">Transmembrane</keyword>
<name>A0A9D2HVH0_9BACE</name>
<evidence type="ECO:0000256" key="1">
    <source>
        <dbReference type="ARBA" id="ARBA00022729"/>
    </source>
</evidence>